<keyword evidence="4" id="KW-0665">Pyrimidine biosynthesis</keyword>
<dbReference type="GO" id="GO:0005737">
    <property type="term" value="C:cytoplasm"/>
    <property type="evidence" value="ECO:0007669"/>
    <property type="project" value="TreeGrafter"/>
</dbReference>
<dbReference type="InterPro" id="IPR032466">
    <property type="entry name" value="Metal_Hydrolase"/>
</dbReference>
<keyword evidence="3" id="KW-0862">Zinc</keyword>
<dbReference type="UniPathway" id="UPA00070">
    <property type="reaction ID" value="UER00117"/>
</dbReference>
<dbReference type="InterPro" id="IPR004721">
    <property type="entry name" value="DHOdimr"/>
</dbReference>
<evidence type="ECO:0000256" key="2">
    <source>
        <dbReference type="ARBA" id="ARBA00022801"/>
    </source>
</evidence>
<dbReference type="eggNOG" id="KOG2902">
    <property type="taxonomic scope" value="Eukaryota"/>
</dbReference>
<dbReference type="AlphaFoldDB" id="L0B3B9"/>
<keyword evidence="2 5" id="KW-0378">Hydrolase</keyword>
<dbReference type="RefSeq" id="XP_004831387.1">
    <property type="nucleotide sequence ID" value="XM_004831330.1"/>
</dbReference>
<dbReference type="KEGG" id="beq:BEWA_011390"/>
<gene>
    <name evidence="5" type="ORF">BEWA_011390</name>
</gene>
<dbReference type="GO" id="GO:0006207">
    <property type="term" value="P:'de novo' pyrimidine nucleobase biosynthetic process"/>
    <property type="evidence" value="ECO:0007669"/>
    <property type="project" value="TreeGrafter"/>
</dbReference>
<dbReference type="HAMAP" id="MF_00219">
    <property type="entry name" value="PyrC_classII"/>
    <property type="match status" value="1"/>
</dbReference>
<dbReference type="Proteomes" id="UP000031512">
    <property type="component" value="Chromosome 3"/>
</dbReference>
<dbReference type="EC" id="3.5.2.3" evidence="5"/>
<keyword evidence="6" id="KW-1185">Reference proteome</keyword>
<dbReference type="PIRSF" id="PIRSF001237">
    <property type="entry name" value="DHOdimr"/>
    <property type="match status" value="1"/>
</dbReference>
<evidence type="ECO:0000256" key="4">
    <source>
        <dbReference type="ARBA" id="ARBA00022975"/>
    </source>
</evidence>
<evidence type="ECO:0000313" key="5">
    <source>
        <dbReference type="EMBL" id="AFZ81721.1"/>
    </source>
</evidence>
<dbReference type="PROSITE" id="PS00483">
    <property type="entry name" value="DIHYDROOROTASE_2"/>
    <property type="match status" value="1"/>
</dbReference>
<dbReference type="EMBL" id="CP001670">
    <property type="protein sequence ID" value="AFZ81721.1"/>
    <property type="molecule type" value="Genomic_DNA"/>
</dbReference>
<dbReference type="GO" id="GO:0004151">
    <property type="term" value="F:dihydroorotase activity"/>
    <property type="evidence" value="ECO:0007669"/>
    <property type="project" value="UniProtKB-EC"/>
</dbReference>
<dbReference type="GeneID" id="15805245"/>
<dbReference type="STRING" id="1537102.L0B3B9"/>
<dbReference type="Gene3D" id="3.20.20.140">
    <property type="entry name" value="Metal-dependent hydrolases"/>
    <property type="match status" value="1"/>
</dbReference>
<dbReference type="PANTHER" id="PTHR43137">
    <property type="entry name" value="DIHYDROOROTASE"/>
    <property type="match status" value="1"/>
</dbReference>
<protein>
    <submittedName>
        <fullName evidence="5">Dihydroorotase, putative</fullName>
        <ecNumber evidence="5">3.5.2.3</ecNumber>
    </submittedName>
</protein>
<name>L0B3B9_THEEQ</name>
<sequence>MRIPFADDLHSHLRQGELMNNVVKHIRSGGCNRVLVMPNTKPNIASCKQALEYRNSLLAIEPNVDYLMTLYLSDNISIDDLKENAKNSHVQGIKCYPAGVTTNSEEGFHSLEHYYPLFSEMEKLNLSLHIHGESVNCNPLIAEDDFLINIEKVCRSFPNLKVVAEHVSTESSIEAVYRIHNLGATITPQHMILTTSDVLSSLDIDGLKDITKKIKDPYAYCKPIAKSTKDKGAILQAIKSKHPRIFLGSDSAPHLITSKESNEPPAGIFTQPYLICYLAEIFDSISSLEFLKDFTSKNGAEFLQLQPKGLYTCPNSLRIENEYIFIEEKSFKVINSFY</sequence>
<evidence type="ECO:0000256" key="3">
    <source>
        <dbReference type="ARBA" id="ARBA00022833"/>
    </source>
</evidence>
<dbReference type="OrthoDB" id="1670005at2759"/>
<dbReference type="InterPro" id="IPR002195">
    <property type="entry name" value="Dihydroorotase_CS"/>
</dbReference>
<proteinExistence type="inferred from homology"/>
<dbReference type="PANTHER" id="PTHR43137:SF1">
    <property type="entry name" value="DIHYDROOROTASE"/>
    <property type="match status" value="1"/>
</dbReference>
<organism evidence="5 6">
    <name type="scientific">Theileria equi strain WA</name>
    <dbReference type="NCBI Taxonomy" id="1537102"/>
    <lineage>
        <taxon>Eukaryota</taxon>
        <taxon>Sar</taxon>
        <taxon>Alveolata</taxon>
        <taxon>Apicomplexa</taxon>
        <taxon>Aconoidasida</taxon>
        <taxon>Piroplasmida</taxon>
        <taxon>Theileriidae</taxon>
        <taxon>Theileria</taxon>
    </lineage>
</organism>
<keyword evidence="1" id="KW-0479">Metal-binding</keyword>
<accession>L0B3B9</accession>
<dbReference type="GO" id="GO:0044205">
    <property type="term" value="P:'de novo' UMP biosynthetic process"/>
    <property type="evidence" value="ECO:0007669"/>
    <property type="project" value="UniProtKB-UniPathway"/>
</dbReference>
<reference evidence="5 6" key="1">
    <citation type="journal article" date="2012" name="BMC Genomics">
        <title>Comparative genomic analysis and phylogenetic position of Theileria equi.</title>
        <authorList>
            <person name="Kappmeyer L.S."/>
            <person name="Thiagarajan M."/>
            <person name="Herndon D.R."/>
            <person name="Ramsay J.D."/>
            <person name="Caler E."/>
            <person name="Djikeng A."/>
            <person name="Gillespie J.J."/>
            <person name="Lau A.O."/>
            <person name="Roalson E.H."/>
            <person name="Silva J.C."/>
            <person name="Silva M.G."/>
            <person name="Suarez C.E."/>
            <person name="Ueti M.W."/>
            <person name="Nene V.M."/>
            <person name="Mealey R.H."/>
            <person name="Knowles D.P."/>
            <person name="Brayton K.A."/>
        </authorList>
    </citation>
    <scope>NUCLEOTIDE SEQUENCE [LARGE SCALE GENOMIC DNA]</scope>
    <source>
        <strain evidence="5 6">WA</strain>
    </source>
</reference>
<dbReference type="VEuPathDB" id="PiroplasmaDB:BEWA_011390"/>
<dbReference type="GO" id="GO:0046872">
    <property type="term" value="F:metal ion binding"/>
    <property type="evidence" value="ECO:0007669"/>
    <property type="project" value="UniProtKB-KW"/>
</dbReference>
<evidence type="ECO:0000313" key="6">
    <source>
        <dbReference type="Proteomes" id="UP000031512"/>
    </source>
</evidence>
<evidence type="ECO:0000256" key="1">
    <source>
        <dbReference type="ARBA" id="ARBA00022723"/>
    </source>
</evidence>
<dbReference type="SUPFAM" id="SSF51556">
    <property type="entry name" value="Metallo-dependent hydrolases"/>
    <property type="match status" value="1"/>
</dbReference>